<dbReference type="Proteomes" id="UP001595696">
    <property type="component" value="Unassembled WGS sequence"/>
</dbReference>
<dbReference type="RefSeq" id="WP_378611706.1">
    <property type="nucleotide sequence ID" value="NZ_JBHSAX010000007.1"/>
</dbReference>
<evidence type="ECO:0000313" key="2">
    <source>
        <dbReference type="EMBL" id="MFC3961948.1"/>
    </source>
</evidence>
<reference evidence="3" key="1">
    <citation type="journal article" date="2019" name="Int. J. Syst. Evol. Microbiol.">
        <title>The Global Catalogue of Microorganisms (GCM) 10K type strain sequencing project: providing services to taxonomists for standard genome sequencing and annotation.</title>
        <authorList>
            <consortium name="The Broad Institute Genomics Platform"/>
            <consortium name="The Broad Institute Genome Sequencing Center for Infectious Disease"/>
            <person name="Wu L."/>
            <person name="Ma J."/>
        </authorList>
    </citation>
    <scope>NUCLEOTIDE SEQUENCE [LARGE SCALE GENOMIC DNA]</scope>
    <source>
        <strain evidence="3">CGMCC 4.7330</strain>
    </source>
</reference>
<dbReference type="SUPFAM" id="SSF53098">
    <property type="entry name" value="Ribonuclease H-like"/>
    <property type="match status" value="1"/>
</dbReference>
<accession>A0ABV8DPE1</accession>
<dbReference type="Pfam" id="PF00075">
    <property type="entry name" value="RNase_H"/>
    <property type="match status" value="1"/>
</dbReference>
<keyword evidence="3" id="KW-1185">Reference proteome</keyword>
<dbReference type="CDD" id="cd09276">
    <property type="entry name" value="Rnase_HI_RT_non_LTR"/>
    <property type="match status" value="1"/>
</dbReference>
<name>A0ABV8DPE1_9NOCA</name>
<dbReference type="InterPro" id="IPR002156">
    <property type="entry name" value="RNaseH_domain"/>
</dbReference>
<comment type="caution">
    <text evidence="2">The sequence shown here is derived from an EMBL/GenBank/DDBJ whole genome shotgun (WGS) entry which is preliminary data.</text>
</comment>
<dbReference type="InterPro" id="IPR036397">
    <property type="entry name" value="RNaseH_sf"/>
</dbReference>
<dbReference type="InterPro" id="IPR012337">
    <property type="entry name" value="RNaseH-like_sf"/>
</dbReference>
<gene>
    <name evidence="2" type="ORF">ACFO0B_08105</name>
</gene>
<dbReference type="Gene3D" id="3.30.420.10">
    <property type="entry name" value="Ribonuclease H-like superfamily/Ribonuclease H"/>
    <property type="match status" value="1"/>
</dbReference>
<sequence length="317" mass="34284">MAARLRRFVRLLFAARDLPRRSPRPVPTPKPAPTRRHAAVILAAVCADGMARAVLVLAENADAETIVDTVFHEGEHCGAVTVDAFAHLQRIVVDRNLHAAVDIGDPAVREWFAGQRHSHLTLATGAERSGVRIAAEAALARHLEPESVAADVPAPVVIATDASARAGRRGVGVAYVTACGRWRQAYLPDTSAVAVGELEAILLALSDHPGRRVTVLTDSRSAIDWIEGRAVIRSQRVAKRVDAIRRLRTDDVEIHWVKAHSGHLLNEAADRLAVAARRNVTAEVPTAVRESIARNIVDEMLTNSDPACRDGRGSLLR</sequence>
<dbReference type="PROSITE" id="PS50879">
    <property type="entry name" value="RNASE_H_1"/>
    <property type="match status" value="1"/>
</dbReference>
<evidence type="ECO:0000259" key="1">
    <source>
        <dbReference type="PROSITE" id="PS50879"/>
    </source>
</evidence>
<feature type="domain" description="RNase H type-1" evidence="1">
    <location>
        <begin position="152"/>
        <end position="278"/>
    </location>
</feature>
<organism evidence="2 3">
    <name type="scientific">Nocardia jiangsuensis</name>
    <dbReference type="NCBI Taxonomy" id="1691563"/>
    <lineage>
        <taxon>Bacteria</taxon>
        <taxon>Bacillati</taxon>
        <taxon>Actinomycetota</taxon>
        <taxon>Actinomycetes</taxon>
        <taxon>Mycobacteriales</taxon>
        <taxon>Nocardiaceae</taxon>
        <taxon>Nocardia</taxon>
    </lineage>
</organism>
<evidence type="ECO:0000313" key="3">
    <source>
        <dbReference type="Proteomes" id="UP001595696"/>
    </source>
</evidence>
<protein>
    <submittedName>
        <fullName evidence="2">Ribonuclease HI</fullName>
    </submittedName>
</protein>
<dbReference type="EMBL" id="JBHSAX010000007">
    <property type="protein sequence ID" value="MFC3961948.1"/>
    <property type="molecule type" value="Genomic_DNA"/>
</dbReference>
<proteinExistence type="predicted"/>